<comment type="caution">
    <text evidence="2">The sequence shown here is derived from an EMBL/GenBank/DDBJ whole genome shotgun (WGS) entry which is preliminary data.</text>
</comment>
<gene>
    <name evidence="2" type="ORF">P4H66_01005</name>
</gene>
<organism evidence="2 3">
    <name type="scientific">Paenibacillus dokdonensis</name>
    <dbReference type="NCBI Taxonomy" id="2567944"/>
    <lineage>
        <taxon>Bacteria</taxon>
        <taxon>Bacillati</taxon>
        <taxon>Bacillota</taxon>
        <taxon>Bacilli</taxon>
        <taxon>Bacillales</taxon>
        <taxon>Paenibacillaceae</taxon>
        <taxon>Paenibacillus</taxon>
    </lineage>
</organism>
<dbReference type="InterPro" id="IPR029063">
    <property type="entry name" value="SAM-dependent_MTases_sf"/>
</dbReference>
<keyword evidence="3" id="KW-1185">Reference proteome</keyword>
<evidence type="ECO:0000313" key="2">
    <source>
        <dbReference type="EMBL" id="MEC0238450.1"/>
    </source>
</evidence>
<proteinExistence type="predicted"/>
<dbReference type="CDD" id="cd02440">
    <property type="entry name" value="AdoMet_MTases"/>
    <property type="match status" value="1"/>
</dbReference>
<dbReference type="Pfam" id="PF08241">
    <property type="entry name" value="Methyltransf_11"/>
    <property type="match status" value="1"/>
</dbReference>
<dbReference type="RefSeq" id="WP_326085031.1">
    <property type="nucleotide sequence ID" value="NZ_JARLKZ010000002.1"/>
</dbReference>
<reference evidence="2 3" key="1">
    <citation type="submission" date="2023-03" db="EMBL/GenBank/DDBJ databases">
        <title>Bacillus Genome Sequencing.</title>
        <authorList>
            <person name="Dunlap C."/>
        </authorList>
    </citation>
    <scope>NUCLEOTIDE SEQUENCE [LARGE SCALE GENOMIC DNA]</scope>
    <source>
        <strain evidence="2 3">BD-525</strain>
    </source>
</reference>
<dbReference type="EMBL" id="JARLKZ010000002">
    <property type="protein sequence ID" value="MEC0238450.1"/>
    <property type="molecule type" value="Genomic_DNA"/>
</dbReference>
<sequence>MNEQSQKNKKAWEFRAYEFWYKKDGSPKEKATQILENPIANLKKHKHLFEQVEGKKVANLCGSNGRKAVPLALLGAEVTVFDISEENKKYALELAASANTLIDYIVTDIYNIDLEMYGGYFDLLYLEGGILHYFGDINKFMSILFALLKDGGEMILSDFHPLRKCVVSQGEVNYFDTELRSGDVAYKEFFDEQEQLDFPDVSIRLYTLSEIINSVLSAGFKLKKFDEHRGWNNENIPWEFTILADK</sequence>
<name>A0ABU6GIB0_9BACL</name>
<evidence type="ECO:0000259" key="1">
    <source>
        <dbReference type="Pfam" id="PF08241"/>
    </source>
</evidence>
<dbReference type="Gene3D" id="3.40.50.150">
    <property type="entry name" value="Vaccinia Virus protein VP39"/>
    <property type="match status" value="1"/>
</dbReference>
<feature type="domain" description="Methyltransferase type 11" evidence="1">
    <location>
        <begin position="61"/>
        <end position="155"/>
    </location>
</feature>
<keyword evidence="2" id="KW-0808">Transferase</keyword>
<dbReference type="InterPro" id="IPR013216">
    <property type="entry name" value="Methyltransf_11"/>
</dbReference>
<accession>A0ABU6GIB0</accession>
<dbReference type="Proteomes" id="UP001344632">
    <property type="component" value="Unassembled WGS sequence"/>
</dbReference>
<dbReference type="SUPFAM" id="SSF53335">
    <property type="entry name" value="S-adenosyl-L-methionine-dependent methyltransferases"/>
    <property type="match status" value="1"/>
</dbReference>
<keyword evidence="2" id="KW-0489">Methyltransferase</keyword>
<dbReference type="GO" id="GO:0008168">
    <property type="term" value="F:methyltransferase activity"/>
    <property type="evidence" value="ECO:0007669"/>
    <property type="project" value="UniProtKB-KW"/>
</dbReference>
<evidence type="ECO:0000313" key="3">
    <source>
        <dbReference type="Proteomes" id="UP001344632"/>
    </source>
</evidence>
<dbReference type="GO" id="GO:0032259">
    <property type="term" value="P:methylation"/>
    <property type="evidence" value="ECO:0007669"/>
    <property type="project" value="UniProtKB-KW"/>
</dbReference>
<protein>
    <submittedName>
        <fullName evidence="2">Class I SAM-dependent methyltransferase</fullName>
    </submittedName>
</protein>